<protein>
    <submittedName>
        <fullName evidence="1">Uncharacterized protein</fullName>
    </submittedName>
</protein>
<dbReference type="Proteomes" id="UP001054837">
    <property type="component" value="Unassembled WGS sequence"/>
</dbReference>
<organism evidence="1 2">
    <name type="scientific">Caerostris darwini</name>
    <dbReference type="NCBI Taxonomy" id="1538125"/>
    <lineage>
        <taxon>Eukaryota</taxon>
        <taxon>Metazoa</taxon>
        <taxon>Ecdysozoa</taxon>
        <taxon>Arthropoda</taxon>
        <taxon>Chelicerata</taxon>
        <taxon>Arachnida</taxon>
        <taxon>Araneae</taxon>
        <taxon>Araneomorphae</taxon>
        <taxon>Entelegynae</taxon>
        <taxon>Araneoidea</taxon>
        <taxon>Araneidae</taxon>
        <taxon>Caerostris</taxon>
    </lineage>
</organism>
<name>A0AAV4RDG6_9ARAC</name>
<proteinExistence type="predicted"/>
<reference evidence="1 2" key="1">
    <citation type="submission" date="2021-06" db="EMBL/GenBank/DDBJ databases">
        <title>Caerostris darwini draft genome.</title>
        <authorList>
            <person name="Kono N."/>
            <person name="Arakawa K."/>
        </authorList>
    </citation>
    <scope>NUCLEOTIDE SEQUENCE [LARGE SCALE GENOMIC DNA]</scope>
</reference>
<evidence type="ECO:0000313" key="1">
    <source>
        <dbReference type="EMBL" id="GIY18624.1"/>
    </source>
</evidence>
<dbReference type="EMBL" id="BPLQ01005929">
    <property type="protein sequence ID" value="GIY18624.1"/>
    <property type="molecule type" value="Genomic_DNA"/>
</dbReference>
<dbReference type="AlphaFoldDB" id="A0AAV4RDG6"/>
<gene>
    <name evidence="1" type="ORF">CDAR_11611</name>
</gene>
<sequence>MDRNNCSASGRERCGHFMDLAAVGSPFPLEKELVMFGKGEGKGGGVDGTEKYLRQQHAFCHFISTKQMTAPTFLTDPISSFAAAAAEKSSDPPTRVEGSTAACREKGAEALLI</sequence>
<evidence type="ECO:0000313" key="2">
    <source>
        <dbReference type="Proteomes" id="UP001054837"/>
    </source>
</evidence>
<keyword evidence="2" id="KW-1185">Reference proteome</keyword>
<accession>A0AAV4RDG6</accession>
<comment type="caution">
    <text evidence="1">The sequence shown here is derived from an EMBL/GenBank/DDBJ whole genome shotgun (WGS) entry which is preliminary data.</text>
</comment>